<evidence type="ECO:0000256" key="1">
    <source>
        <dbReference type="SAM" id="MobiDB-lite"/>
    </source>
</evidence>
<accession>A0A6B0UG72</accession>
<evidence type="ECO:0000313" key="2">
    <source>
        <dbReference type="EMBL" id="MXU87726.1"/>
    </source>
</evidence>
<protein>
    <submittedName>
        <fullName evidence="2">Putative secreted protein</fullName>
    </submittedName>
</protein>
<sequence>MQFACSTCLCGGLASLVLPPDGAGTRGKSTGRFWFSPITNAAPNSSTEFRDRGRKENKVAQSFYQRGRGVNREPGSTVGNIGIPPATTSRLGISAMHS</sequence>
<dbReference type="AlphaFoldDB" id="A0A6B0UG72"/>
<name>A0A6B0UG72_IXORI</name>
<reference evidence="2" key="1">
    <citation type="submission" date="2019-12" db="EMBL/GenBank/DDBJ databases">
        <title>An insight into the sialome of adult female Ixodes ricinus ticks feeding for 6 days.</title>
        <authorList>
            <person name="Perner J."/>
            <person name="Ribeiro J.M.C."/>
        </authorList>
    </citation>
    <scope>NUCLEOTIDE SEQUENCE</scope>
    <source>
        <strain evidence="2">Semi-engorged</strain>
        <tissue evidence="2">Salivary glands</tissue>
    </source>
</reference>
<feature type="compositionally biased region" description="Polar residues" evidence="1">
    <location>
        <begin position="86"/>
        <end position="98"/>
    </location>
</feature>
<dbReference type="EMBL" id="GIFC01005643">
    <property type="protein sequence ID" value="MXU87726.1"/>
    <property type="molecule type" value="Transcribed_RNA"/>
</dbReference>
<feature type="region of interest" description="Disordered" evidence="1">
    <location>
        <begin position="67"/>
        <end position="98"/>
    </location>
</feature>
<proteinExistence type="predicted"/>
<organism evidence="2">
    <name type="scientific">Ixodes ricinus</name>
    <name type="common">Common tick</name>
    <name type="synonym">Acarus ricinus</name>
    <dbReference type="NCBI Taxonomy" id="34613"/>
    <lineage>
        <taxon>Eukaryota</taxon>
        <taxon>Metazoa</taxon>
        <taxon>Ecdysozoa</taxon>
        <taxon>Arthropoda</taxon>
        <taxon>Chelicerata</taxon>
        <taxon>Arachnida</taxon>
        <taxon>Acari</taxon>
        <taxon>Parasitiformes</taxon>
        <taxon>Ixodida</taxon>
        <taxon>Ixodoidea</taxon>
        <taxon>Ixodidae</taxon>
        <taxon>Ixodinae</taxon>
        <taxon>Ixodes</taxon>
    </lineage>
</organism>